<name>T1J9X0_STRMM</name>
<feature type="compositionally biased region" description="Basic and acidic residues" evidence="1">
    <location>
        <begin position="340"/>
        <end position="357"/>
    </location>
</feature>
<organism evidence="3 4">
    <name type="scientific">Strigamia maritima</name>
    <name type="common">European centipede</name>
    <name type="synonym">Geophilus maritimus</name>
    <dbReference type="NCBI Taxonomy" id="126957"/>
    <lineage>
        <taxon>Eukaryota</taxon>
        <taxon>Metazoa</taxon>
        <taxon>Ecdysozoa</taxon>
        <taxon>Arthropoda</taxon>
        <taxon>Myriapoda</taxon>
        <taxon>Chilopoda</taxon>
        <taxon>Pleurostigmophora</taxon>
        <taxon>Geophilomorpha</taxon>
        <taxon>Linotaeniidae</taxon>
        <taxon>Strigamia</taxon>
    </lineage>
</organism>
<keyword evidence="2" id="KW-0472">Membrane</keyword>
<proteinExistence type="predicted"/>
<keyword evidence="2" id="KW-0812">Transmembrane</keyword>
<sequence>LILPFSPVIPPENRRLKIIAAIIFVFLVLIAAAALVGIYLSQPPPPPEVYTIRLKDPDALSASSRSVRLKVKYDKMSKVEYTMTPSVDNPAEIIYMLKDFSRALVVHKDFKRGLCLVGRLNDTEDNAKQRAKAFKNKLLQIASTEQFLILSGTVHSEVLEFTAGWRVARYCGSLPAHWVVKFEPPVNQPEVEHVTQREPIEVESVPPTLIEEQPGEEEKMQLLTESLSPKENKEAERLPPEDPALIQRAEDIAVLEEKTSILAEKLDLPEKTIRPSFNGPPIVEKLAMLEEKIPHELIPTIFEENGDGKDGLDDDDDTGLLYSEKLLLADKLIEDRTENIKSSADEKSTVEKGHEDSFGLPNNLPSSTDFPYATETSLHEEKYLSSTNKFVSRRKRSACDVHCWYYIRKTKGYKRFLATEHEPICRS</sequence>
<dbReference type="EnsemblMetazoa" id="SMAR010521-RA">
    <property type="protein sequence ID" value="SMAR010521-PA"/>
    <property type="gene ID" value="SMAR010521"/>
</dbReference>
<protein>
    <recommendedName>
        <fullName evidence="5">BRICHOS domain-containing protein</fullName>
    </recommendedName>
</protein>
<feature type="region of interest" description="Disordered" evidence="1">
    <location>
        <begin position="340"/>
        <end position="371"/>
    </location>
</feature>
<evidence type="ECO:0008006" key="5">
    <source>
        <dbReference type="Google" id="ProtNLM"/>
    </source>
</evidence>
<keyword evidence="2" id="KW-1133">Transmembrane helix</keyword>
<evidence type="ECO:0000313" key="4">
    <source>
        <dbReference type="Proteomes" id="UP000014500"/>
    </source>
</evidence>
<accession>T1J9X0</accession>
<evidence type="ECO:0000256" key="1">
    <source>
        <dbReference type="SAM" id="MobiDB-lite"/>
    </source>
</evidence>
<evidence type="ECO:0000313" key="3">
    <source>
        <dbReference type="EnsemblMetazoa" id="SMAR010521-PA"/>
    </source>
</evidence>
<dbReference type="HOGENOM" id="CLU_643384_0_0_1"/>
<keyword evidence="4" id="KW-1185">Reference proteome</keyword>
<dbReference type="Proteomes" id="UP000014500">
    <property type="component" value="Unassembled WGS sequence"/>
</dbReference>
<reference evidence="4" key="1">
    <citation type="submission" date="2011-05" db="EMBL/GenBank/DDBJ databases">
        <authorList>
            <person name="Richards S.R."/>
            <person name="Qu J."/>
            <person name="Jiang H."/>
            <person name="Jhangiani S.N."/>
            <person name="Agravi P."/>
            <person name="Goodspeed R."/>
            <person name="Gross S."/>
            <person name="Mandapat C."/>
            <person name="Jackson L."/>
            <person name="Mathew T."/>
            <person name="Pu L."/>
            <person name="Thornton R."/>
            <person name="Saada N."/>
            <person name="Wilczek-Boney K.B."/>
            <person name="Lee S."/>
            <person name="Kovar C."/>
            <person name="Wu Y."/>
            <person name="Scherer S.E."/>
            <person name="Worley K.C."/>
            <person name="Muzny D.M."/>
            <person name="Gibbs R."/>
        </authorList>
    </citation>
    <scope>NUCLEOTIDE SEQUENCE</scope>
    <source>
        <strain evidence="4">Brora</strain>
    </source>
</reference>
<dbReference type="AlphaFoldDB" id="T1J9X0"/>
<reference evidence="3" key="2">
    <citation type="submission" date="2015-02" db="UniProtKB">
        <authorList>
            <consortium name="EnsemblMetazoa"/>
        </authorList>
    </citation>
    <scope>IDENTIFICATION</scope>
</reference>
<evidence type="ECO:0000256" key="2">
    <source>
        <dbReference type="SAM" id="Phobius"/>
    </source>
</evidence>
<dbReference type="EMBL" id="JH431979">
    <property type="status" value="NOT_ANNOTATED_CDS"/>
    <property type="molecule type" value="Genomic_DNA"/>
</dbReference>
<feature type="transmembrane region" description="Helical" evidence="2">
    <location>
        <begin position="18"/>
        <end position="40"/>
    </location>
</feature>